<comment type="caution">
    <text evidence="1">The sequence shown here is derived from an EMBL/GenBank/DDBJ whole genome shotgun (WGS) entry which is preliminary data.</text>
</comment>
<proteinExistence type="predicted"/>
<evidence type="ECO:0000313" key="2">
    <source>
        <dbReference type="Proteomes" id="UP001303046"/>
    </source>
</evidence>
<evidence type="ECO:0000313" key="1">
    <source>
        <dbReference type="EMBL" id="KAK6729990.1"/>
    </source>
</evidence>
<sequence>MSVLGKTGSRVVMVDMVMELVTTTGCESWSPGVARDLIIANTQYQKRKSHLITCTTGGHEAQIDFWMLRRRNRRLLQNSKVITTDHVTAQHHLLVMDLKISRPRKRHPSTKHSASNCGI</sequence>
<keyword evidence="2" id="KW-1185">Reference proteome</keyword>
<name>A0ABR1BXQ3_NECAM</name>
<reference evidence="1 2" key="1">
    <citation type="submission" date="2023-08" db="EMBL/GenBank/DDBJ databases">
        <title>A Necator americanus chromosomal reference genome.</title>
        <authorList>
            <person name="Ilik V."/>
            <person name="Petrzelkova K.J."/>
            <person name="Pardy F."/>
            <person name="Fuh T."/>
            <person name="Niatou-Singa F.S."/>
            <person name="Gouil Q."/>
            <person name="Baker L."/>
            <person name="Ritchie M.E."/>
            <person name="Jex A.R."/>
            <person name="Gazzola D."/>
            <person name="Li H."/>
            <person name="Toshio Fujiwara R."/>
            <person name="Zhan B."/>
            <person name="Aroian R.V."/>
            <person name="Pafco B."/>
            <person name="Schwarz E.M."/>
        </authorList>
    </citation>
    <scope>NUCLEOTIDE SEQUENCE [LARGE SCALE GENOMIC DNA]</scope>
    <source>
        <strain evidence="1 2">Aroian</strain>
        <tissue evidence="1">Whole animal</tissue>
    </source>
</reference>
<protein>
    <submittedName>
        <fullName evidence="1">Uncharacterized protein</fullName>
    </submittedName>
</protein>
<dbReference type="EMBL" id="JAVFWL010000001">
    <property type="protein sequence ID" value="KAK6729990.1"/>
    <property type="molecule type" value="Genomic_DNA"/>
</dbReference>
<gene>
    <name evidence="1" type="primary">Necator_chrI.g2942</name>
    <name evidence="1" type="ORF">RB195_006813</name>
</gene>
<organism evidence="1 2">
    <name type="scientific">Necator americanus</name>
    <name type="common">Human hookworm</name>
    <dbReference type="NCBI Taxonomy" id="51031"/>
    <lineage>
        <taxon>Eukaryota</taxon>
        <taxon>Metazoa</taxon>
        <taxon>Ecdysozoa</taxon>
        <taxon>Nematoda</taxon>
        <taxon>Chromadorea</taxon>
        <taxon>Rhabditida</taxon>
        <taxon>Rhabditina</taxon>
        <taxon>Rhabditomorpha</taxon>
        <taxon>Strongyloidea</taxon>
        <taxon>Ancylostomatidae</taxon>
        <taxon>Bunostominae</taxon>
        <taxon>Necator</taxon>
    </lineage>
</organism>
<dbReference type="Proteomes" id="UP001303046">
    <property type="component" value="Unassembled WGS sequence"/>
</dbReference>
<accession>A0ABR1BXQ3</accession>